<feature type="compositionally biased region" description="Basic and acidic residues" evidence="1">
    <location>
        <begin position="1"/>
        <end position="17"/>
    </location>
</feature>
<evidence type="ECO:0000313" key="3">
    <source>
        <dbReference type="Proteomes" id="UP000011991"/>
    </source>
</evidence>
<feature type="region of interest" description="Disordered" evidence="1">
    <location>
        <begin position="1"/>
        <end position="40"/>
    </location>
</feature>
<evidence type="ECO:0000256" key="1">
    <source>
        <dbReference type="SAM" id="MobiDB-lite"/>
    </source>
</evidence>
<evidence type="ECO:0000313" key="2">
    <source>
        <dbReference type="EMBL" id="EMI18677.1"/>
    </source>
</evidence>
<dbReference type="EMBL" id="ANOG01000627">
    <property type="protein sequence ID" value="EMI18677.1"/>
    <property type="molecule type" value="Genomic_DNA"/>
</dbReference>
<sequence>MINSDAKQRSENGERTRLSTNLIRNGRENFQSRSLKRAAK</sequence>
<protein>
    <submittedName>
        <fullName evidence="2">Uncharacterized protein</fullName>
    </submittedName>
</protein>
<dbReference type="PATRIC" id="fig|1265738.3.peg.4412"/>
<feature type="compositionally biased region" description="Polar residues" evidence="1">
    <location>
        <begin position="18"/>
        <end position="33"/>
    </location>
</feature>
<keyword evidence="3" id="KW-1185">Reference proteome</keyword>
<dbReference type="AlphaFoldDB" id="M5RTG6"/>
<reference evidence="2 3" key="1">
    <citation type="journal article" date="2013" name="Mar. Genomics">
        <title>Expression of sulfatases in Rhodopirellula baltica and the diversity of sulfatases in the genus Rhodopirellula.</title>
        <authorList>
            <person name="Wegner C.E."/>
            <person name="Richter-Heitmann T."/>
            <person name="Klindworth A."/>
            <person name="Klockow C."/>
            <person name="Richter M."/>
            <person name="Achstetter T."/>
            <person name="Glockner F.O."/>
            <person name="Harder J."/>
        </authorList>
    </citation>
    <scope>NUCLEOTIDE SEQUENCE [LARGE SCALE GENOMIC DNA]</scope>
    <source>
        <strain evidence="2 3">SM1</strain>
    </source>
</reference>
<organism evidence="2 3">
    <name type="scientific">Rhodopirellula maiorica SM1</name>
    <dbReference type="NCBI Taxonomy" id="1265738"/>
    <lineage>
        <taxon>Bacteria</taxon>
        <taxon>Pseudomonadati</taxon>
        <taxon>Planctomycetota</taxon>
        <taxon>Planctomycetia</taxon>
        <taxon>Pirellulales</taxon>
        <taxon>Pirellulaceae</taxon>
        <taxon>Novipirellula</taxon>
    </lineage>
</organism>
<gene>
    <name evidence="2" type="ORF">RMSM_04396</name>
</gene>
<proteinExistence type="predicted"/>
<accession>M5RTG6</accession>
<name>M5RTG6_9BACT</name>
<comment type="caution">
    <text evidence="2">The sequence shown here is derived from an EMBL/GenBank/DDBJ whole genome shotgun (WGS) entry which is preliminary data.</text>
</comment>
<dbReference type="Proteomes" id="UP000011991">
    <property type="component" value="Unassembled WGS sequence"/>
</dbReference>